<comment type="caution">
    <text evidence="1">The sequence shown here is derived from an EMBL/GenBank/DDBJ whole genome shotgun (WGS) entry which is preliminary data.</text>
</comment>
<proteinExistence type="predicted"/>
<dbReference type="Proteomes" id="UP001597045">
    <property type="component" value="Unassembled WGS sequence"/>
</dbReference>
<reference evidence="2" key="1">
    <citation type="journal article" date="2019" name="Int. J. Syst. Evol. Microbiol.">
        <title>The Global Catalogue of Microorganisms (GCM) 10K type strain sequencing project: providing services to taxonomists for standard genome sequencing and annotation.</title>
        <authorList>
            <consortium name="The Broad Institute Genomics Platform"/>
            <consortium name="The Broad Institute Genome Sequencing Center for Infectious Disease"/>
            <person name="Wu L."/>
            <person name="Ma J."/>
        </authorList>
    </citation>
    <scope>NUCLEOTIDE SEQUENCE [LARGE SCALE GENOMIC DNA]</scope>
    <source>
        <strain evidence="2">JCM 31486</strain>
    </source>
</reference>
<accession>A0ABW3MAS9</accession>
<gene>
    <name evidence="1" type="ORF">ACFQ1S_18365</name>
</gene>
<keyword evidence="2" id="KW-1185">Reference proteome</keyword>
<protein>
    <submittedName>
        <fullName evidence="1">Uncharacterized protein</fullName>
    </submittedName>
</protein>
<evidence type="ECO:0000313" key="1">
    <source>
        <dbReference type="EMBL" id="MFD1047366.1"/>
    </source>
</evidence>
<organism evidence="1 2">
    <name type="scientific">Kibdelosporangium lantanae</name>
    <dbReference type="NCBI Taxonomy" id="1497396"/>
    <lineage>
        <taxon>Bacteria</taxon>
        <taxon>Bacillati</taxon>
        <taxon>Actinomycetota</taxon>
        <taxon>Actinomycetes</taxon>
        <taxon>Pseudonocardiales</taxon>
        <taxon>Pseudonocardiaceae</taxon>
        <taxon>Kibdelosporangium</taxon>
    </lineage>
</organism>
<dbReference type="EMBL" id="JBHTIS010001040">
    <property type="protein sequence ID" value="MFD1047366.1"/>
    <property type="molecule type" value="Genomic_DNA"/>
</dbReference>
<evidence type="ECO:0000313" key="2">
    <source>
        <dbReference type="Proteomes" id="UP001597045"/>
    </source>
</evidence>
<sequence length="129" mass="14193">MSLVRSSDADFRVCQIGFDDLLAIQLDAENRGWATRWSSVDALRGQVGAGPVVLRPLLREERDGVLRAYRCLVMFSIVDDQGRGGVATVDVDPGRFESLDRIDRDPDVRKALVLMFSLAANGISTVAKK</sequence>
<name>A0ABW3MAS9_9PSEU</name>